<evidence type="ECO:0000256" key="3">
    <source>
        <dbReference type="SAM" id="Coils"/>
    </source>
</evidence>
<dbReference type="SMART" id="SM00283">
    <property type="entry name" value="MA"/>
    <property type="match status" value="1"/>
</dbReference>
<sequence length="498" mass="53945">MNNEFIILDKRNRLFVKILWGLLALGILADLGAGVGMELVLTLVIAGTAACGVATFLTYKKIGVSSIKYIVPCILMMLAVLLIVSDPNPIVSTYFLIYVFMAIMTLYADYKPIIFTGVLGLGVTAYLFLNDEYRERLFPGDSLLYLFLYIIFATIALSASAKFSQSLQAQVLRERSEALSSKQLAEQLVDKLKSSILILDEFSKEQKRTVEGAGAISRDVTATFGEMAASIEKQTVMVVEAGEAIHTIDEAAGQLAAGSDQLQRYAADTALLTAQGSGQIETLTTEAERVHRIMMGTVELMERLNSQNDQVGTIAKSIGEISEQTHLLALNAAIEAARAGEQGRGFAVVAAEVRTLADHAQTASKEIAAILEGVALQIAAVNEQILLGQSAVSVSYEATRQVETVIRRIHENTAVVQKQSAEVSGSTSKLAEQYATISKEMTNIAATTEENMAAVQEVSASMENQDVKISQLVEGYMQLDQLVSELKELVDRQARQAD</sequence>
<feature type="transmembrane region" description="Helical" evidence="4">
    <location>
        <begin position="14"/>
        <end position="33"/>
    </location>
</feature>
<keyword evidence="4" id="KW-0812">Transmembrane</keyword>
<dbReference type="SUPFAM" id="SSF58104">
    <property type="entry name" value="Methyl-accepting chemotaxis protein (MCP) signaling domain"/>
    <property type="match status" value="1"/>
</dbReference>
<proteinExistence type="predicted"/>
<comment type="caution">
    <text evidence="6">The sequence shown here is derived from an EMBL/GenBank/DDBJ whole genome shotgun (WGS) entry which is preliminary data.</text>
</comment>
<dbReference type="PROSITE" id="PS50111">
    <property type="entry name" value="CHEMOTAXIS_TRANSDUC_2"/>
    <property type="match status" value="1"/>
</dbReference>
<dbReference type="InterPro" id="IPR004089">
    <property type="entry name" value="MCPsignal_dom"/>
</dbReference>
<feature type="domain" description="Methyl-accepting transducer" evidence="5">
    <location>
        <begin position="209"/>
        <end position="466"/>
    </location>
</feature>
<feature type="transmembrane region" description="Helical" evidence="4">
    <location>
        <begin position="113"/>
        <end position="130"/>
    </location>
</feature>
<evidence type="ECO:0000256" key="2">
    <source>
        <dbReference type="PROSITE-ProRule" id="PRU00284"/>
    </source>
</evidence>
<protein>
    <submittedName>
        <fullName evidence="6">Methyl-accepting chemotaxis protein</fullName>
    </submittedName>
</protein>
<evidence type="ECO:0000313" key="6">
    <source>
        <dbReference type="EMBL" id="MFD2658728.1"/>
    </source>
</evidence>
<feature type="transmembrane region" description="Helical" evidence="4">
    <location>
        <begin position="142"/>
        <end position="163"/>
    </location>
</feature>
<evidence type="ECO:0000256" key="1">
    <source>
        <dbReference type="ARBA" id="ARBA00023224"/>
    </source>
</evidence>
<name>A0ABW5QRI0_9BACL</name>
<reference evidence="7" key="1">
    <citation type="journal article" date="2019" name="Int. J. Syst. Evol. Microbiol.">
        <title>The Global Catalogue of Microorganisms (GCM) 10K type strain sequencing project: providing services to taxonomists for standard genome sequencing and annotation.</title>
        <authorList>
            <consortium name="The Broad Institute Genomics Platform"/>
            <consortium name="The Broad Institute Genome Sequencing Center for Infectious Disease"/>
            <person name="Wu L."/>
            <person name="Ma J."/>
        </authorList>
    </citation>
    <scope>NUCLEOTIDE SEQUENCE [LARGE SCALE GENOMIC DNA]</scope>
    <source>
        <strain evidence="7">TISTR 1827</strain>
    </source>
</reference>
<keyword evidence="4" id="KW-1133">Transmembrane helix</keyword>
<keyword evidence="4" id="KW-0472">Membrane</keyword>
<dbReference type="EMBL" id="JBHUMY010000001">
    <property type="protein sequence ID" value="MFD2658728.1"/>
    <property type="molecule type" value="Genomic_DNA"/>
</dbReference>
<keyword evidence="1 2" id="KW-0807">Transducer</keyword>
<keyword evidence="7" id="KW-1185">Reference proteome</keyword>
<dbReference type="Proteomes" id="UP001597493">
    <property type="component" value="Unassembled WGS sequence"/>
</dbReference>
<dbReference type="RefSeq" id="WP_379268540.1">
    <property type="nucleotide sequence ID" value="NZ_JBHUGT010000026.1"/>
</dbReference>
<gene>
    <name evidence="6" type="ORF">ACFSW5_00440</name>
</gene>
<feature type="transmembrane region" description="Helical" evidence="4">
    <location>
        <begin position="66"/>
        <end position="84"/>
    </location>
</feature>
<evidence type="ECO:0000313" key="7">
    <source>
        <dbReference type="Proteomes" id="UP001597493"/>
    </source>
</evidence>
<dbReference type="Gene3D" id="1.10.287.950">
    <property type="entry name" value="Methyl-accepting chemotaxis protein"/>
    <property type="match status" value="1"/>
</dbReference>
<organism evidence="6 7">
    <name type="scientific">Paenibacillus thailandensis</name>
    <dbReference type="NCBI Taxonomy" id="393250"/>
    <lineage>
        <taxon>Bacteria</taxon>
        <taxon>Bacillati</taxon>
        <taxon>Bacillota</taxon>
        <taxon>Bacilli</taxon>
        <taxon>Bacillales</taxon>
        <taxon>Paenibacillaceae</taxon>
        <taxon>Paenibacillus</taxon>
    </lineage>
</organism>
<evidence type="ECO:0000259" key="5">
    <source>
        <dbReference type="PROSITE" id="PS50111"/>
    </source>
</evidence>
<evidence type="ECO:0000256" key="4">
    <source>
        <dbReference type="SAM" id="Phobius"/>
    </source>
</evidence>
<keyword evidence="3" id="KW-0175">Coiled coil</keyword>
<dbReference type="Pfam" id="PF00015">
    <property type="entry name" value="MCPsignal"/>
    <property type="match status" value="1"/>
</dbReference>
<accession>A0ABW5QRI0</accession>
<dbReference type="PANTHER" id="PTHR32089">
    <property type="entry name" value="METHYL-ACCEPTING CHEMOTAXIS PROTEIN MCPB"/>
    <property type="match status" value="1"/>
</dbReference>
<feature type="coiled-coil region" evidence="3">
    <location>
        <begin position="445"/>
        <end position="496"/>
    </location>
</feature>
<dbReference type="PANTHER" id="PTHR32089:SF112">
    <property type="entry name" value="LYSOZYME-LIKE PROTEIN-RELATED"/>
    <property type="match status" value="1"/>
</dbReference>
<feature type="transmembrane region" description="Helical" evidence="4">
    <location>
        <begin position="90"/>
        <end position="108"/>
    </location>
</feature>